<protein>
    <submittedName>
        <fullName evidence="3">Uncharacterized protein</fullName>
    </submittedName>
</protein>
<evidence type="ECO:0000256" key="1">
    <source>
        <dbReference type="ARBA" id="ARBA00022553"/>
    </source>
</evidence>
<feature type="compositionally biased region" description="Basic and acidic residues" evidence="2">
    <location>
        <begin position="514"/>
        <end position="528"/>
    </location>
</feature>
<feature type="compositionally biased region" description="Polar residues" evidence="2">
    <location>
        <begin position="107"/>
        <end position="116"/>
    </location>
</feature>
<dbReference type="AlphaFoldDB" id="A0A423WL90"/>
<evidence type="ECO:0000313" key="3">
    <source>
        <dbReference type="EMBL" id="ROW04178.1"/>
    </source>
</evidence>
<keyword evidence="1" id="KW-0597">Phosphoprotein</keyword>
<keyword evidence="4" id="KW-1185">Reference proteome</keyword>
<feature type="compositionally biased region" description="Polar residues" evidence="2">
    <location>
        <begin position="60"/>
        <end position="75"/>
    </location>
</feature>
<feature type="region of interest" description="Disordered" evidence="2">
    <location>
        <begin position="107"/>
        <end position="128"/>
    </location>
</feature>
<feature type="compositionally biased region" description="Basic and acidic residues" evidence="2">
    <location>
        <begin position="376"/>
        <end position="388"/>
    </location>
</feature>
<feature type="region of interest" description="Disordered" evidence="2">
    <location>
        <begin position="322"/>
        <end position="400"/>
    </location>
</feature>
<gene>
    <name evidence="3" type="ORF">VSDG_01031</name>
</gene>
<reference evidence="3 4" key="1">
    <citation type="submission" date="2015-09" db="EMBL/GenBank/DDBJ databases">
        <title>Host preference determinants of Valsa canker pathogens revealed by comparative genomics.</title>
        <authorList>
            <person name="Yin Z."/>
            <person name="Huang L."/>
        </authorList>
    </citation>
    <scope>NUCLEOTIDE SEQUENCE [LARGE SCALE GENOMIC DNA]</scope>
    <source>
        <strain evidence="3 4">YSFL</strain>
    </source>
</reference>
<evidence type="ECO:0000256" key="2">
    <source>
        <dbReference type="SAM" id="MobiDB-lite"/>
    </source>
</evidence>
<proteinExistence type="predicted"/>
<feature type="compositionally biased region" description="Low complexity" evidence="2">
    <location>
        <begin position="286"/>
        <end position="300"/>
    </location>
</feature>
<feature type="region of interest" description="Disordered" evidence="2">
    <location>
        <begin position="501"/>
        <end position="539"/>
    </location>
</feature>
<feature type="compositionally biased region" description="Polar residues" evidence="2">
    <location>
        <begin position="227"/>
        <end position="244"/>
    </location>
</feature>
<dbReference type="EMBL" id="LJZO01000002">
    <property type="protein sequence ID" value="ROW04178.1"/>
    <property type="molecule type" value="Genomic_DNA"/>
</dbReference>
<dbReference type="PRINTS" id="PR01471">
    <property type="entry name" value="HISTAMINEH3R"/>
</dbReference>
<feature type="region of interest" description="Disordered" evidence="2">
    <location>
        <begin position="166"/>
        <end position="196"/>
    </location>
</feature>
<organism evidence="3 4">
    <name type="scientific">Cytospora chrysosperma</name>
    <name type="common">Cytospora canker fungus</name>
    <name type="synonym">Sphaeria chrysosperma</name>
    <dbReference type="NCBI Taxonomy" id="252740"/>
    <lineage>
        <taxon>Eukaryota</taxon>
        <taxon>Fungi</taxon>
        <taxon>Dikarya</taxon>
        <taxon>Ascomycota</taxon>
        <taxon>Pezizomycotina</taxon>
        <taxon>Sordariomycetes</taxon>
        <taxon>Sordariomycetidae</taxon>
        <taxon>Diaporthales</taxon>
        <taxon>Cytosporaceae</taxon>
        <taxon>Cytospora</taxon>
    </lineage>
</organism>
<name>A0A423WL90_CYTCH</name>
<feature type="compositionally biased region" description="Low complexity" evidence="2">
    <location>
        <begin position="338"/>
        <end position="356"/>
    </location>
</feature>
<dbReference type="InterPro" id="IPR003980">
    <property type="entry name" value="Histamine_H3_rcpt"/>
</dbReference>
<evidence type="ECO:0000313" key="4">
    <source>
        <dbReference type="Proteomes" id="UP000284375"/>
    </source>
</evidence>
<dbReference type="GO" id="GO:0016020">
    <property type="term" value="C:membrane"/>
    <property type="evidence" value="ECO:0007669"/>
    <property type="project" value="InterPro"/>
</dbReference>
<sequence>MAPSPQSRFIEGSMNDRASNAPPPGYLGANAEDTAEYERQFALDWRAPGANSPRPGNRGSIVSISSATSPTSPRSVTWPKSHKTAGSSTSGFLAPLWGGVKEKLSLTRSGSSNTITSEKHGSDDGSSSIFILPTFKHKRSESTNTAHMLRANDSSRHLDTKSLHLGSKTPKLKKAPSAATLPIGGVNAPNRFDPATRPTREEIQANYQDLVASGFFGNRAIQSTRFAAPGQNQNRSNPPASPSFSHHFAEDGQEQQQNEVLPPPPPPQRQPPPPPPPTRRAPKPPSLTISTDITSTSSSSAGIQVSETVVWSPVSNQSATWDMLPPSSPAKQKRPSHKSSLSLSSVFSSAHSTNEPSESRSFRSPPPSHARYSLDSGRRSSEGQRDMVPKQQRGVKRPFTASNMSDLSLAGRVYYGIIGGGESDTGIATTEEVKRESGARKLVKKIRKSASRLSMDLGKTMSRPASVFAYETESNSSGLLSPTREPLSAVIKRSLSWRLGRSGPEDTTAAMNGSHEKSNRNNRGDRTDMAGNGAEVQRAQRAQRIRRIQRYQRVQRVQSGTNSRRRRYMADVYDDRMVTYH</sequence>
<dbReference type="Proteomes" id="UP000284375">
    <property type="component" value="Unassembled WGS sequence"/>
</dbReference>
<feature type="region of interest" description="Disordered" evidence="2">
    <location>
        <begin position="1"/>
        <end position="95"/>
    </location>
</feature>
<comment type="caution">
    <text evidence="3">The sequence shown here is derived from an EMBL/GenBank/DDBJ whole genome shotgun (WGS) entry which is preliminary data.</text>
</comment>
<accession>A0A423WL90</accession>
<feature type="region of interest" description="Disordered" evidence="2">
    <location>
        <begin position="227"/>
        <end position="303"/>
    </location>
</feature>
<feature type="compositionally biased region" description="Pro residues" evidence="2">
    <location>
        <begin position="261"/>
        <end position="285"/>
    </location>
</feature>
<dbReference type="GO" id="GO:0004969">
    <property type="term" value="F:histamine receptor activity"/>
    <property type="evidence" value="ECO:0007669"/>
    <property type="project" value="InterPro"/>
</dbReference>
<dbReference type="OrthoDB" id="5226996at2759"/>